<dbReference type="Gene3D" id="3.30.750.44">
    <property type="match status" value="1"/>
</dbReference>
<dbReference type="AlphaFoldDB" id="A0A6P1VRE6"/>
<keyword evidence="1" id="KW-0732">Signal</keyword>
<dbReference type="Pfam" id="PF11918">
    <property type="entry name" value="Peptidase_S41_N"/>
    <property type="match status" value="1"/>
</dbReference>
<dbReference type="PANTHER" id="PTHR11261">
    <property type="entry name" value="INTERPHOTORECEPTOR RETINOID-BINDING PROTEIN"/>
    <property type="match status" value="1"/>
</dbReference>
<dbReference type="KEGG" id="senf:GJR95_11840"/>
<accession>A0A6P1VRE6</accession>
<dbReference type="RefSeq" id="WP_162386063.1">
    <property type="nucleotide sequence ID" value="NZ_CP045997.1"/>
</dbReference>
<proteinExistence type="predicted"/>
<dbReference type="CDD" id="cd07563">
    <property type="entry name" value="Peptidase_S41_IRBP"/>
    <property type="match status" value="1"/>
</dbReference>
<protein>
    <recommendedName>
        <fullName evidence="2">Tail specific protease domain-containing protein</fullName>
    </recommendedName>
</protein>
<feature type="domain" description="Tail specific protease" evidence="2">
    <location>
        <begin position="117"/>
        <end position="308"/>
    </location>
</feature>
<name>A0A6P1VRE6_9BACT</name>
<dbReference type="GO" id="GO:0008236">
    <property type="term" value="F:serine-type peptidase activity"/>
    <property type="evidence" value="ECO:0007669"/>
    <property type="project" value="InterPro"/>
</dbReference>
<keyword evidence="4" id="KW-1185">Reference proteome</keyword>
<sequence length="354" mass="39374">MKGILCSLGYLMAFAANAQQQAQPPKFTSAERQAVIDTLIAKVNRLYVYEDVAKKMTAVIRQHQQQHNYDTITNRAVFAKMLTADLHSINKDGHLGVDYTATPAGDEKPEAPSEEAANAFRKTWARSNFNFKKVEILEGNIGLLQVDTFFPSEWIKDLTQSSMTFLANADAIIIDVRKNHGFSDGGYLIASYFFSDPAHWSDGYDREAKTVRQTWTMPVVPGPKLADKDLYITVSKDCFSASEDFAYNLQALGRAKVIGEVTGGGAHPTKPYKIGTYFLAAIPFAYSVNPVTHTDWEGKGVQPDVHVPADQALLTAQIMAIQAVIKRHPTDKERITYLQKVIAEKEKQLAILKK</sequence>
<feature type="signal peptide" evidence="1">
    <location>
        <begin position="1"/>
        <end position="18"/>
    </location>
</feature>
<dbReference type="GO" id="GO:0006508">
    <property type="term" value="P:proteolysis"/>
    <property type="evidence" value="ECO:0007669"/>
    <property type="project" value="InterPro"/>
</dbReference>
<evidence type="ECO:0000256" key="1">
    <source>
        <dbReference type="SAM" id="SignalP"/>
    </source>
</evidence>
<dbReference type="PANTHER" id="PTHR11261:SF3">
    <property type="entry name" value="RETINOL-BINDING PROTEIN 3"/>
    <property type="match status" value="1"/>
</dbReference>
<gene>
    <name evidence="3" type="ORF">GJR95_11840</name>
</gene>
<dbReference type="InterPro" id="IPR029045">
    <property type="entry name" value="ClpP/crotonase-like_dom_sf"/>
</dbReference>
<evidence type="ECO:0000259" key="2">
    <source>
        <dbReference type="SMART" id="SM00245"/>
    </source>
</evidence>
<dbReference type="Gene3D" id="3.90.226.10">
    <property type="entry name" value="2-enoyl-CoA Hydratase, Chain A, domain 1"/>
    <property type="match status" value="1"/>
</dbReference>
<organism evidence="3 4">
    <name type="scientific">Spirosoma endbachense</name>
    <dbReference type="NCBI Taxonomy" id="2666025"/>
    <lineage>
        <taxon>Bacteria</taxon>
        <taxon>Pseudomonadati</taxon>
        <taxon>Bacteroidota</taxon>
        <taxon>Cytophagia</taxon>
        <taxon>Cytophagales</taxon>
        <taxon>Cytophagaceae</taxon>
        <taxon>Spirosoma</taxon>
    </lineage>
</organism>
<evidence type="ECO:0000313" key="3">
    <source>
        <dbReference type="EMBL" id="QHV95653.1"/>
    </source>
</evidence>
<feature type="chain" id="PRO_5026913721" description="Tail specific protease domain-containing protein" evidence="1">
    <location>
        <begin position="19"/>
        <end position="354"/>
    </location>
</feature>
<evidence type="ECO:0000313" key="4">
    <source>
        <dbReference type="Proteomes" id="UP000464577"/>
    </source>
</evidence>
<dbReference type="EMBL" id="CP045997">
    <property type="protein sequence ID" value="QHV95653.1"/>
    <property type="molecule type" value="Genomic_DNA"/>
</dbReference>
<reference evidence="3 4" key="1">
    <citation type="submission" date="2019-11" db="EMBL/GenBank/DDBJ databases">
        <title>Spirosoma endbachense sp. nov., isolated from a natural salt meadow.</title>
        <authorList>
            <person name="Rojas J."/>
            <person name="Ambika Manirajan B."/>
            <person name="Ratering S."/>
            <person name="Suarez C."/>
            <person name="Geissler-Plaum R."/>
            <person name="Schnell S."/>
        </authorList>
    </citation>
    <scope>NUCLEOTIDE SEQUENCE [LARGE SCALE GENOMIC DNA]</scope>
    <source>
        <strain evidence="3 4">I-24</strain>
    </source>
</reference>
<dbReference type="SMART" id="SM00245">
    <property type="entry name" value="TSPc"/>
    <property type="match status" value="1"/>
</dbReference>
<dbReference type="Pfam" id="PF03572">
    <property type="entry name" value="Peptidase_S41"/>
    <property type="match status" value="1"/>
</dbReference>
<dbReference type="SUPFAM" id="SSF52096">
    <property type="entry name" value="ClpP/crotonase"/>
    <property type="match status" value="1"/>
</dbReference>
<dbReference type="Proteomes" id="UP000464577">
    <property type="component" value="Chromosome"/>
</dbReference>
<dbReference type="InterPro" id="IPR005151">
    <property type="entry name" value="Tail-specific_protease"/>
</dbReference>